<organism evidence="3 4">
    <name type="scientific">Trebonia kvetii</name>
    <dbReference type="NCBI Taxonomy" id="2480626"/>
    <lineage>
        <taxon>Bacteria</taxon>
        <taxon>Bacillati</taxon>
        <taxon>Actinomycetota</taxon>
        <taxon>Actinomycetes</taxon>
        <taxon>Streptosporangiales</taxon>
        <taxon>Treboniaceae</taxon>
        <taxon>Trebonia</taxon>
    </lineage>
</organism>
<evidence type="ECO:0000256" key="2">
    <source>
        <dbReference type="SAM" id="Phobius"/>
    </source>
</evidence>
<keyword evidence="2" id="KW-0472">Membrane</keyword>
<dbReference type="OrthoDB" id="3763497at2"/>
<accession>A0A6P2C2N7</accession>
<evidence type="ECO:0000313" key="4">
    <source>
        <dbReference type="Proteomes" id="UP000460272"/>
    </source>
</evidence>
<feature type="compositionally biased region" description="Low complexity" evidence="1">
    <location>
        <begin position="373"/>
        <end position="395"/>
    </location>
</feature>
<sequence>MRPGRRARPRLPLRSVPRPRHPRPAGQRSASGYLPARPNAYPRILSVRATHGHWLRLNFLPNECDLRHKASPVTPFAWRVPTCGTSLLGIPERDMMVGMDNWCPSCGYSVEPGTRFCNSCGQQFAAPAQSGAALTPSPTVTAQSLPASYHGAPTQVSAPPPPTAGSRAAWPPPPGGGQQGSPAPRRAAAANEPTSEQAPISDTVERMLRPQGLFQNQQPRPVDWQPSYPPAPGGYQQGGGQHPPGGQYPAGYQQPGPPQPWPQAPAGALPPARYQQAGGQYPQGAPPQNGGYQGSYQNSQYGGGQYGQGQFPTGAQYGPDGMPLGGGPGPRRGRLPFGSKGPVILLAAAGAVVVVVVVAAILLSSHGKTTANAGSSMSASGTPTGTSSASATAKTQRQAATSLSALLSQSGGDRADVGAAYTNVSTCGKNLAKDASVFTKAAANRRTLLAKLAKLPGRSALSTEMLTDLTNAWQASATVDADLAKWATDEAGHCNKKQVLKDKNYIAATGAPNNEATNSKNAFVELWNPLAKKNGLPKIQPTQL</sequence>
<feature type="region of interest" description="Disordered" evidence="1">
    <location>
        <begin position="369"/>
        <end position="395"/>
    </location>
</feature>
<evidence type="ECO:0000256" key="1">
    <source>
        <dbReference type="SAM" id="MobiDB-lite"/>
    </source>
</evidence>
<feature type="transmembrane region" description="Helical" evidence="2">
    <location>
        <begin position="341"/>
        <end position="363"/>
    </location>
</feature>
<feature type="compositionally biased region" description="Basic residues" evidence="1">
    <location>
        <begin position="1"/>
        <end position="23"/>
    </location>
</feature>
<reference evidence="3 4" key="1">
    <citation type="submission" date="2018-11" db="EMBL/GenBank/DDBJ databases">
        <title>Trebonia kvetii gen.nov., sp.nov., a novel acidophilic actinobacterium, and proposal of the new actinobacterial family Treboniaceae fam. nov.</title>
        <authorList>
            <person name="Rapoport D."/>
            <person name="Sagova-Mareckova M."/>
            <person name="Sedlacek I."/>
            <person name="Provaznik J."/>
            <person name="Kralova S."/>
            <person name="Pavlinic D."/>
            <person name="Benes V."/>
            <person name="Kopecky J."/>
        </authorList>
    </citation>
    <scope>NUCLEOTIDE SEQUENCE [LARGE SCALE GENOMIC DNA]</scope>
    <source>
        <strain evidence="3 4">15Tr583</strain>
    </source>
</reference>
<keyword evidence="2" id="KW-0812">Transmembrane</keyword>
<feature type="compositionally biased region" description="Low complexity" evidence="1">
    <location>
        <begin position="244"/>
        <end position="254"/>
    </location>
</feature>
<comment type="caution">
    <text evidence="3">The sequence shown here is derived from an EMBL/GenBank/DDBJ whole genome shotgun (WGS) entry which is preliminary data.</text>
</comment>
<feature type="region of interest" description="Disordered" evidence="1">
    <location>
        <begin position="1"/>
        <end position="35"/>
    </location>
</feature>
<protein>
    <submittedName>
        <fullName evidence="3">Zinc ribbon domain-containing protein</fullName>
    </submittedName>
</protein>
<gene>
    <name evidence="3" type="ORF">EAS64_11680</name>
</gene>
<proteinExistence type="predicted"/>
<feature type="compositionally biased region" description="Low complexity" evidence="1">
    <location>
        <begin position="180"/>
        <end position="190"/>
    </location>
</feature>
<name>A0A6P2C2N7_9ACTN</name>
<dbReference type="EMBL" id="RPFW01000002">
    <property type="protein sequence ID" value="TVZ05237.1"/>
    <property type="molecule type" value="Genomic_DNA"/>
</dbReference>
<feature type="compositionally biased region" description="Low complexity" evidence="1">
    <location>
        <begin position="264"/>
        <end position="300"/>
    </location>
</feature>
<keyword evidence="2" id="KW-1133">Transmembrane helix</keyword>
<dbReference type="Proteomes" id="UP000460272">
    <property type="component" value="Unassembled WGS sequence"/>
</dbReference>
<dbReference type="AlphaFoldDB" id="A0A6P2C2N7"/>
<keyword evidence="4" id="KW-1185">Reference proteome</keyword>
<feature type="region of interest" description="Disordered" evidence="1">
    <location>
        <begin position="144"/>
        <end position="334"/>
    </location>
</feature>
<evidence type="ECO:0000313" key="3">
    <source>
        <dbReference type="EMBL" id="TVZ05237.1"/>
    </source>
</evidence>